<organism evidence="3 4">
    <name type="scientific">Actinidia rufa</name>
    <dbReference type="NCBI Taxonomy" id="165716"/>
    <lineage>
        <taxon>Eukaryota</taxon>
        <taxon>Viridiplantae</taxon>
        <taxon>Streptophyta</taxon>
        <taxon>Embryophyta</taxon>
        <taxon>Tracheophyta</taxon>
        <taxon>Spermatophyta</taxon>
        <taxon>Magnoliopsida</taxon>
        <taxon>eudicotyledons</taxon>
        <taxon>Gunneridae</taxon>
        <taxon>Pentapetalae</taxon>
        <taxon>asterids</taxon>
        <taxon>Ericales</taxon>
        <taxon>Actinidiaceae</taxon>
        <taxon>Actinidia</taxon>
    </lineage>
</organism>
<proteinExistence type="inferred from homology"/>
<dbReference type="Gene3D" id="3.30.420.40">
    <property type="match status" value="1"/>
</dbReference>
<accession>A0A7J0DV42</accession>
<evidence type="ECO:0000256" key="1">
    <source>
        <dbReference type="ARBA" id="ARBA00009283"/>
    </source>
</evidence>
<reference evidence="4" key="1">
    <citation type="submission" date="2019-07" db="EMBL/GenBank/DDBJ databases">
        <title>De Novo Assembly of kiwifruit Actinidia rufa.</title>
        <authorList>
            <person name="Sugita-Konishi S."/>
            <person name="Sato K."/>
            <person name="Mori E."/>
            <person name="Abe Y."/>
            <person name="Kisaki G."/>
            <person name="Hamano K."/>
            <person name="Suezawa K."/>
            <person name="Otani M."/>
            <person name="Fukuda T."/>
            <person name="Manabe T."/>
            <person name="Gomi K."/>
            <person name="Tabuchi M."/>
            <person name="Akimitsu K."/>
            <person name="Kataoka I."/>
        </authorList>
    </citation>
    <scope>NUCLEOTIDE SEQUENCE [LARGE SCALE GENOMIC DNA]</scope>
    <source>
        <strain evidence="4">cv. Fuchu</strain>
    </source>
</reference>
<dbReference type="PANTHER" id="PTHR11782">
    <property type="entry name" value="ADENOSINE/GUANOSINE DIPHOSPHATASE"/>
    <property type="match status" value="1"/>
</dbReference>
<name>A0A7J0DV42_9ERIC</name>
<dbReference type="GO" id="GO:0017110">
    <property type="term" value="F:nucleoside diphosphate phosphatase activity"/>
    <property type="evidence" value="ECO:0007669"/>
    <property type="project" value="TreeGrafter"/>
</dbReference>
<evidence type="ECO:0000256" key="2">
    <source>
        <dbReference type="ARBA" id="ARBA00022801"/>
    </source>
</evidence>
<keyword evidence="4" id="KW-1185">Reference proteome</keyword>
<gene>
    <name evidence="3" type="ORF">Acr_00g0084190</name>
</gene>
<dbReference type="GO" id="GO:0009134">
    <property type="term" value="P:nucleoside diphosphate catabolic process"/>
    <property type="evidence" value="ECO:0007669"/>
    <property type="project" value="TreeGrafter"/>
</dbReference>
<dbReference type="AlphaFoldDB" id="A0A7J0DV42"/>
<dbReference type="PANTHER" id="PTHR11782:SF3">
    <property type="entry name" value="APYRASE 6-RELATED"/>
    <property type="match status" value="1"/>
</dbReference>
<dbReference type="Pfam" id="PF01150">
    <property type="entry name" value="GDA1_CD39"/>
    <property type="match status" value="1"/>
</dbReference>
<sequence>MIRGGVLSFNFGENGLGSMRVNPRLSFFTEGELLQFGKKRVPKEYLGETEIRLMATVRLRMLDLGVQAWILESCRKFLRDSGFKFQDDWASVISGKVVMELI</sequence>
<dbReference type="Proteomes" id="UP000585474">
    <property type="component" value="Unassembled WGS sequence"/>
</dbReference>
<dbReference type="GO" id="GO:0016020">
    <property type="term" value="C:membrane"/>
    <property type="evidence" value="ECO:0007669"/>
    <property type="project" value="TreeGrafter"/>
</dbReference>
<comment type="caution">
    <text evidence="3">The sequence shown here is derived from an EMBL/GenBank/DDBJ whole genome shotgun (WGS) entry which is preliminary data.</text>
</comment>
<protein>
    <submittedName>
        <fullName evidence="3">Uncharacterized protein</fullName>
    </submittedName>
</protein>
<evidence type="ECO:0000313" key="3">
    <source>
        <dbReference type="EMBL" id="GFS43203.1"/>
    </source>
</evidence>
<dbReference type="OrthoDB" id="6372431at2759"/>
<keyword evidence="2" id="KW-0378">Hydrolase</keyword>
<dbReference type="EMBL" id="BJWL01000412">
    <property type="protein sequence ID" value="GFS43203.1"/>
    <property type="molecule type" value="Genomic_DNA"/>
</dbReference>
<comment type="similarity">
    <text evidence="1">Belongs to the GDA1/CD39 NTPase family.</text>
</comment>
<evidence type="ECO:0000313" key="4">
    <source>
        <dbReference type="Proteomes" id="UP000585474"/>
    </source>
</evidence>
<dbReference type="InterPro" id="IPR000407">
    <property type="entry name" value="GDA1_CD39_NTPase"/>
</dbReference>